<dbReference type="Proteomes" id="UP001148203">
    <property type="component" value="Unassembled WGS sequence"/>
</dbReference>
<evidence type="ECO:0008006" key="4">
    <source>
        <dbReference type="Google" id="ProtNLM"/>
    </source>
</evidence>
<proteinExistence type="predicted"/>
<reference evidence="2 3" key="1">
    <citation type="submission" date="2022-05" db="EMBL/GenBank/DDBJ databases">
        <title>Novel Pseudomonas spp. Isolated from a Rainbow Trout Aquaculture Facility.</title>
        <authorList>
            <person name="Testerman T."/>
            <person name="Graf J."/>
        </authorList>
    </citation>
    <scope>NUCLEOTIDE SEQUENCE [LARGE SCALE GENOMIC DNA]</scope>
    <source>
        <strain evidence="2 3">ID681</strain>
    </source>
</reference>
<keyword evidence="3" id="KW-1185">Reference proteome</keyword>
<organism evidence="2 3">
    <name type="scientific">Pseudomonas fontis</name>
    <dbReference type="NCBI Taxonomy" id="2942633"/>
    <lineage>
        <taxon>Bacteria</taxon>
        <taxon>Pseudomonadati</taxon>
        <taxon>Pseudomonadota</taxon>
        <taxon>Gammaproteobacteria</taxon>
        <taxon>Pseudomonadales</taxon>
        <taxon>Pseudomonadaceae</taxon>
        <taxon>Pseudomonas</taxon>
    </lineage>
</organism>
<comment type="caution">
    <text evidence="2">The sequence shown here is derived from an EMBL/GenBank/DDBJ whole genome shotgun (WGS) entry which is preliminary data.</text>
</comment>
<feature type="transmembrane region" description="Helical" evidence="1">
    <location>
        <begin position="20"/>
        <end position="37"/>
    </location>
</feature>
<keyword evidence="1" id="KW-1133">Transmembrane helix</keyword>
<dbReference type="EMBL" id="JAMDGY010000016">
    <property type="protein sequence ID" value="MDD0990124.1"/>
    <property type="molecule type" value="Genomic_DNA"/>
</dbReference>
<keyword evidence="1" id="KW-0472">Membrane</keyword>
<keyword evidence="1" id="KW-0812">Transmembrane</keyword>
<evidence type="ECO:0000313" key="3">
    <source>
        <dbReference type="Proteomes" id="UP001148203"/>
    </source>
</evidence>
<name>A0ABT5NPK9_9PSED</name>
<feature type="transmembrane region" description="Helical" evidence="1">
    <location>
        <begin position="152"/>
        <end position="171"/>
    </location>
</feature>
<evidence type="ECO:0000256" key="1">
    <source>
        <dbReference type="SAM" id="Phobius"/>
    </source>
</evidence>
<dbReference type="RefSeq" id="WP_273908741.1">
    <property type="nucleotide sequence ID" value="NZ_JAMDGX010000001.1"/>
</dbReference>
<protein>
    <recommendedName>
        <fullName evidence="4">DUF3592 domain-containing protein</fullName>
    </recommendedName>
</protein>
<sequence length="181" mass="20204">MIGWFKQFRLLTAAQQVRLLWILGVFFAALTLLLVALRNDPIEPGQGNRVSILGKISVAASGEKSDRSMVNFSVKFPLPGSRLYHTSGAYAFKDAYQAAGAKLHMPVYITIDEHGDPSLVREVVTLDGHVLYEEWMYARIQRLNQQSDDRGTVFFALVSLASFIGSAVIGWRQRYRATPVA</sequence>
<gene>
    <name evidence="2" type="ORF">M5G11_06185</name>
</gene>
<evidence type="ECO:0000313" key="2">
    <source>
        <dbReference type="EMBL" id="MDD0990124.1"/>
    </source>
</evidence>
<accession>A0ABT5NPK9</accession>